<evidence type="ECO:0000256" key="6">
    <source>
        <dbReference type="ARBA" id="ARBA00023136"/>
    </source>
</evidence>
<dbReference type="InterPro" id="IPR003838">
    <property type="entry name" value="ABC3_permease_C"/>
</dbReference>
<dbReference type="PANTHER" id="PTHR43738:SF1">
    <property type="entry name" value="HEMIN TRANSPORT SYSTEM PERMEASE PROTEIN HRTB-RELATED"/>
    <property type="match status" value="1"/>
</dbReference>
<dbReference type="InterPro" id="IPR051125">
    <property type="entry name" value="ABC-4/HrtB_transporter"/>
</dbReference>
<evidence type="ECO:0000256" key="1">
    <source>
        <dbReference type="ARBA" id="ARBA00004651"/>
    </source>
</evidence>
<name>A0A366XB64_9RHOB</name>
<feature type="transmembrane region" description="Helical" evidence="7">
    <location>
        <begin position="357"/>
        <end position="377"/>
    </location>
</feature>
<dbReference type="PANTHER" id="PTHR43738">
    <property type="entry name" value="ABC TRANSPORTER, MEMBRANE PROTEIN"/>
    <property type="match status" value="1"/>
</dbReference>
<dbReference type="Proteomes" id="UP000252706">
    <property type="component" value="Unassembled WGS sequence"/>
</dbReference>
<feature type="transmembrane region" description="Helical" evidence="7">
    <location>
        <begin position="20"/>
        <end position="39"/>
    </location>
</feature>
<dbReference type="OrthoDB" id="180999at2"/>
<proteinExistence type="predicted"/>
<sequence>MFRKTWISWLQLRHQKAQTVSAALGITFITVLLFMQIGFRSSFLNTLLDLPASFNADAVMLNSSAVTVLRTPTFSELRLNQTLAFEEVTRVAPVYWSSVLMRDPEGGEKYLRKVQAIGLPLTWDVMLLDSVYEQYDKLKIKRNVLIDQRSKQSFSKIIEAVKSDEDYSIEVRGGRHQARIRVTGLFDVGVNQSANSHIITSDETFMEVFNRPRSKINLGLIQLHPGSDATQVAARMNAYLPEDVKVVALPDLLDQERDFYEFQTPIGIIFRFGLGGAVAVGIVILYQILFQLISKYIRDFATLKAIGFSNGQLRRIVLGSALMLAVLGFLPGLGLSFLMYDVIAKATALRFEMTWEVAAIVFGAIAFICVISALLAIRKLNDADPADLFG</sequence>
<keyword evidence="3" id="KW-1003">Cell membrane</keyword>
<feature type="transmembrane region" description="Helical" evidence="7">
    <location>
        <begin position="268"/>
        <end position="289"/>
    </location>
</feature>
<feature type="transmembrane region" description="Helical" evidence="7">
    <location>
        <begin position="316"/>
        <end position="337"/>
    </location>
</feature>
<accession>A0A366XB64</accession>
<evidence type="ECO:0000256" key="7">
    <source>
        <dbReference type="SAM" id="Phobius"/>
    </source>
</evidence>
<dbReference type="RefSeq" id="WP_113821569.1">
    <property type="nucleotide sequence ID" value="NZ_QOCE01000003.1"/>
</dbReference>
<evidence type="ECO:0000256" key="5">
    <source>
        <dbReference type="ARBA" id="ARBA00022989"/>
    </source>
</evidence>
<comment type="caution">
    <text evidence="9">The sequence shown here is derived from an EMBL/GenBank/DDBJ whole genome shotgun (WGS) entry which is preliminary data.</text>
</comment>
<protein>
    <submittedName>
        <fullName evidence="9">DevC protein</fullName>
    </submittedName>
</protein>
<feature type="domain" description="ABC3 transporter permease C-terminal" evidence="8">
    <location>
        <begin position="275"/>
        <end position="381"/>
    </location>
</feature>
<dbReference type="Pfam" id="PF02687">
    <property type="entry name" value="FtsX"/>
    <property type="match status" value="1"/>
</dbReference>
<comment type="subcellular location">
    <subcellularLocation>
        <location evidence="1">Cell membrane</location>
        <topology evidence="1">Multi-pass membrane protein</topology>
    </subcellularLocation>
</comment>
<keyword evidence="2" id="KW-0813">Transport</keyword>
<reference evidence="9 10" key="1">
    <citation type="submission" date="2018-07" db="EMBL/GenBank/DDBJ databases">
        <title>Modular assembly of carbohydrate-degrading microbial communities in the ocean.</title>
        <authorList>
            <person name="Enke T.N."/>
            <person name="Datta M.S."/>
            <person name="Schwartzman J.A."/>
            <person name="Cermak N."/>
            <person name="Schmitz D.A."/>
            <person name="Barrere J."/>
            <person name="Cordero O.X."/>
        </authorList>
    </citation>
    <scope>NUCLEOTIDE SEQUENCE [LARGE SCALE GENOMIC DNA]</scope>
    <source>
        <strain evidence="9 10">C3M10</strain>
    </source>
</reference>
<dbReference type="PIRSF" id="PIRSF031773">
    <property type="entry name" value="DevC"/>
    <property type="match status" value="1"/>
</dbReference>
<evidence type="ECO:0000256" key="3">
    <source>
        <dbReference type="ARBA" id="ARBA00022475"/>
    </source>
</evidence>
<evidence type="ECO:0000259" key="8">
    <source>
        <dbReference type="Pfam" id="PF02687"/>
    </source>
</evidence>
<evidence type="ECO:0000313" key="10">
    <source>
        <dbReference type="Proteomes" id="UP000252706"/>
    </source>
</evidence>
<dbReference type="GO" id="GO:0005886">
    <property type="term" value="C:plasma membrane"/>
    <property type="evidence" value="ECO:0007669"/>
    <property type="project" value="UniProtKB-SubCell"/>
</dbReference>
<keyword evidence="5 7" id="KW-1133">Transmembrane helix</keyword>
<dbReference type="AlphaFoldDB" id="A0A366XB64"/>
<organism evidence="9 10">
    <name type="scientific">Phaeobacter gallaeciensis</name>
    <dbReference type="NCBI Taxonomy" id="60890"/>
    <lineage>
        <taxon>Bacteria</taxon>
        <taxon>Pseudomonadati</taxon>
        <taxon>Pseudomonadota</taxon>
        <taxon>Alphaproteobacteria</taxon>
        <taxon>Rhodobacterales</taxon>
        <taxon>Roseobacteraceae</taxon>
        <taxon>Phaeobacter</taxon>
    </lineage>
</organism>
<dbReference type="EMBL" id="QOCE01000003">
    <property type="protein sequence ID" value="RBW62207.1"/>
    <property type="molecule type" value="Genomic_DNA"/>
</dbReference>
<keyword evidence="6 7" id="KW-0472">Membrane</keyword>
<dbReference type="InterPro" id="IPR005891">
    <property type="entry name" value="DevC"/>
</dbReference>
<keyword evidence="4 7" id="KW-0812">Transmembrane</keyword>
<evidence type="ECO:0000256" key="2">
    <source>
        <dbReference type="ARBA" id="ARBA00022448"/>
    </source>
</evidence>
<evidence type="ECO:0000313" key="9">
    <source>
        <dbReference type="EMBL" id="RBW62207.1"/>
    </source>
</evidence>
<gene>
    <name evidence="9" type="ORF">DS909_00955</name>
</gene>
<evidence type="ECO:0000256" key="4">
    <source>
        <dbReference type="ARBA" id="ARBA00022692"/>
    </source>
</evidence>